<accession>A0A1E4U249</accession>
<sequence>MEIEKVLKEYIKSSRASSMYNSNLHVLKDRNPDGYNGNLETWKLIILKLIDMKVFDHLTSVEVNNGSFIDKFTIVYENGVVYKLSNGIMDEVLNVLIREQSLVPISEFKKGSIKSKRVISSLLSKLTYFFDYNVGNRDGSLKKDALISIKNLEELSIDVLRYYESNYLKKQDYCDYIIDKADFYSVIKKKNLYQKITELDYELILIYLSRELEKIIIDDNIIKFNIINSDNNEETKIISESDKSIVELKITLNKIQAITDQLSIKIQDLKLEIKRNLDNNNKVKARRLFQILKKLTNNYDLQLNNYNNLDELLRNINNAKFNKELINTLTRNSAVLKDLNSEIDDLDDLNTIIADLNVEVNKTEEISDLLADNTNMEKEDQEIEKELQEMAKNTKETIEIDHSDDGIDELAKRLENLKTDNKVAENKEEEEEEKEVKADTDKQREKVAIHS</sequence>
<dbReference type="Proteomes" id="UP000094236">
    <property type="component" value="Unassembled WGS sequence"/>
</dbReference>
<dbReference type="STRING" id="669874.A0A1E4U249"/>
<dbReference type="InterPro" id="IPR005024">
    <property type="entry name" value="Snf7_fam"/>
</dbReference>
<dbReference type="AlphaFoldDB" id="A0A1E4U249"/>
<evidence type="ECO:0000313" key="4">
    <source>
        <dbReference type="Proteomes" id="UP000094236"/>
    </source>
</evidence>
<evidence type="ECO:0000256" key="1">
    <source>
        <dbReference type="SAM" id="Coils"/>
    </source>
</evidence>
<feature type="coiled-coil region" evidence="1">
    <location>
        <begin position="252"/>
        <end position="312"/>
    </location>
</feature>
<organism evidence="3 4">
    <name type="scientific">Pachysolen tannophilus NRRL Y-2460</name>
    <dbReference type="NCBI Taxonomy" id="669874"/>
    <lineage>
        <taxon>Eukaryota</taxon>
        <taxon>Fungi</taxon>
        <taxon>Dikarya</taxon>
        <taxon>Ascomycota</taxon>
        <taxon>Saccharomycotina</taxon>
        <taxon>Pichiomycetes</taxon>
        <taxon>Pachysolenaceae</taxon>
        <taxon>Pachysolen</taxon>
    </lineage>
</organism>
<protein>
    <submittedName>
        <fullName evidence="3">Uncharacterized protein</fullName>
    </submittedName>
</protein>
<feature type="compositionally biased region" description="Basic and acidic residues" evidence="2">
    <location>
        <begin position="434"/>
        <end position="451"/>
    </location>
</feature>
<dbReference type="Gene3D" id="6.10.140.1230">
    <property type="match status" value="1"/>
</dbReference>
<dbReference type="Pfam" id="PF03357">
    <property type="entry name" value="Snf7"/>
    <property type="match status" value="1"/>
</dbReference>
<dbReference type="GO" id="GO:0007034">
    <property type="term" value="P:vacuolar transport"/>
    <property type="evidence" value="ECO:0007669"/>
    <property type="project" value="InterPro"/>
</dbReference>
<dbReference type="EMBL" id="KV454011">
    <property type="protein sequence ID" value="ODV98070.1"/>
    <property type="molecule type" value="Genomic_DNA"/>
</dbReference>
<feature type="region of interest" description="Disordered" evidence="2">
    <location>
        <begin position="421"/>
        <end position="451"/>
    </location>
</feature>
<keyword evidence="1" id="KW-0175">Coiled coil</keyword>
<name>A0A1E4U249_PACTA</name>
<evidence type="ECO:0000256" key="2">
    <source>
        <dbReference type="SAM" id="MobiDB-lite"/>
    </source>
</evidence>
<dbReference type="OrthoDB" id="10250120at2759"/>
<proteinExistence type="predicted"/>
<keyword evidence="4" id="KW-1185">Reference proteome</keyword>
<reference evidence="4" key="1">
    <citation type="submission" date="2016-05" db="EMBL/GenBank/DDBJ databases">
        <title>Comparative genomics of biotechnologically important yeasts.</title>
        <authorList>
            <consortium name="DOE Joint Genome Institute"/>
            <person name="Riley R."/>
            <person name="Haridas S."/>
            <person name="Wolfe K.H."/>
            <person name="Lopes M.R."/>
            <person name="Hittinger C.T."/>
            <person name="Goker M."/>
            <person name="Salamov A."/>
            <person name="Wisecaver J."/>
            <person name="Long T.M."/>
            <person name="Aerts A.L."/>
            <person name="Barry K."/>
            <person name="Choi C."/>
            <person name="Clum A."/>
            <person name="Coughlan A.Y."/>
            <person name="Deshpande S."/>
            <person name="Douglass A.P."/>
            <person name="Hanson S.J."/>
            <person name="Klenk H.-P."/>
            <person name="Labutti K."/>
            <person name="Lapidus A."/>
            <person name="Lindquist E."/>
            <person name="Lipzen A."/>
            <person name="Meier-Kolthoff J.P."/>
            <person name="Ohm R.A."/>
            <person name="Otillar R.P."/>
            <person name="Pangilinan J."/>
            <person name="Peng Y."/>
            <person name="Rokas A."/>
            <person name="Rosa C.A."/>
            <person name="Scheuner C."/>
            <person name="Sibirny A.A."/>
            <person name="Slot J.C."/>
            <person name="Stielow J.B."/>
            <person name="Sun H."/>
            <person name="Kurtzman C.P."/>
            <person name="Blackwell M."/>
            <person name="Grigoriev I.V."/>
            <person name="Jeffries T.W."/>
        </authorList>
    </citation>
    <scope>NUCLEOTIDE SEQUENCE [LARGE SCALE GENOMIC DNA]</scope>
    <source>
        <strain evidence="4">NRRL Y-2460</strain>
    </source>
</reference>
<gene>
    <name evidence="3" type="ORF">PACTADRAFT_31482</name>
</gene>
<evidence type="ECO:0000313" key="3">
    <source>
        <dbReference type="EMBL" id="ODV98070.1"/>
    </source>
</evidence>